<evidence type="ECO:0000256" key="2">
    <source>
        <dbReference type="SAM" id="Phobius"/>
    </source>
</evidence>
<accession>A0A9P9WWS0</accession>
<dbReference type="Proteomes" id="UP000829685">
    <property type="component" value="Unassembled WGS sequence"/>
</dbReference>
<name>A0A9P9WWS0_9PEZI</name>
<keyword evidence="2" id="KW-1133">Transmembrane helix</keyword>
<evidence type="ECO:0000313" key="3">
    <source>
        <dbReference type="EMBL" id="KAI1880640.1"/>
    </source>
</evidence>
<keyword evidence="2" id="KW-0472">Membrane</keyword>
<feature type="transmembrane region" description="Helical" evidence="2">
    <location>
        <begin position="121"/>
        <end position="140"/>
    </location>
</feature>
<organism evidence="3 4">
    <name type="scientific">Neoarthrinium moseri</name>
    <dbReference type="NCBI Taxonomy" id="1658444"/>
    <lineage>
        <taxon>Eukaryota</taxon>
        <taxon>Fungi</taxon>
        <taxon>Dikarya</taxon>
        <taxon>Ascomycota</taxon>
        <taxon>Pezizomycotina</taxon>
        <taxon>Sordariomycetes</taxon>
        <taxon>Xylariomycetidae</taxon>
        <taxon>Amphisphaeriales</taxon>
        <taxon>Apiosporaceae</taxon>
        <taxon>Neoarthrinium</taxon>
    </lineage>
</organism>
<comment type="caution">
    <text evidence="3">The sequence shown here is derived from an EMBL/GenBank/DDBJ whole genome shotgun (WGS) entry which is preliminary data.</text>
</comment>
<gene>
    <name evidence="3" type="ORF">JX265_000880</name>
</gene>
<dbReference type="AlphaFoldDB" id="A0A9P9WWS0"/>
<evidence type="ECO:0008006" key="5">
    <source>
        <dbReference type="Google" id="ProtNLM"/>
    </source>
</evidence>
<feature type="region of interest" description="Disordered" evidence="1">
    <location>
        <begin position="602"/>
        <end position="631"/>
    </location>
</feature>
<dbReference type="EMBL" id="JAFIMR010000002">
    <property type="protein sequence ID" value="KAI1880640.1"/>
    <property type="molecule type" value="Genomic_DNA"/>
</dbReference>
<proteinExistence type="predicted"/>
<evidence type="ECO:0000256" key="1">
    <source>
        <dbReference type="SAM" id="MobiDB-lite"/>
    </source>
</evidence>
<feature type="transmembrane region" description="Helical" evidence="2">
    <location>
        <begin position="77"/>
        <end position="100"/>
    </location>
</feature>
<feature type="transmembrane region" description="Helical" evidence="2">
    <location>
        <begin position="12"/>
        <end position="30"/>
    </location>
</feature>
<keyword evidence="2" id="KW-0812">Transmembrane</keyword>
<reference evidence="3" key="1">
    <citation type="submission" date="2021-03" db="EMBL/GenBank/DDBJ databases">
        <title>Revisited historic fungal species revealed as producer of novel bioactive compounds through whole genome sequencing and comparative genomics.</title>
        <authorList>
            <person name="Vignolle G.A."/>
            <person name="Hochenegger N."/>
            <person name="Mach R.L."/>
            <person name="Mach-Aigner A.R."/>
            <person name="Javad Rahimi M."/>
            <person name="Salim K.A."/>
            <person name="Chan C.M."/>
            <person name="Lim L.B.L."/>
            <person name="Cai F."/>
            <person name="Druzhinina I.S."/>
            <person name="U'Ren J.M."/>
            <person name="Derntl C."/>
        </authorList>
    </citation>
    <scope>NUCLEOTIDE SEQUENCE</scope>
    <source>
        <strain evidence="3">TUCIM 5799</strain>
    </source>
</reference>
<protein>
    <recommendedName>
        <fullName evidence="5">Transmembrane protein</fullName>
    </recommendedName>
</protein>
<feature type="transmembrane region" description="Helical" evidence="2">
    <location>
        <begin position="545"/>
        <end position="568"/>
    </location>
</feature>
<sequence length="631" mass="69653">MAKMAAATTRHWLLAVSANILVATILGFTIDAGFRFVSTVHVDGKSPPDVLQYCQFIGFCRSVDIEHCFFSAQAMTIVLAVGSIMVLEFALWAFAQCFAFSSARDGTMQGQPPPSSGVSSTLLTATLYVVGCASTLALFAPHKTTFEVQNPVASFPTTQYAGVAHLNALESHPWLRTDEVVNSLLEFYVQSAGNMDEAFSTAMKSTVVEDEAAVYQRYAESVKQPMTVRVGDTMFPSIRTLGIGVNMASFGDYFLSEYGRNSSLGSYQRKGQEWLVAPDYKLQSLRATVYGTNVSARCQDVTDSFTIRYSTGELVLDEQRGEVAAPLPDEPFFRLNGFERFDFTSSNLTKSVIHQYQQRRRLTPVLPRPSLFGVENMSTAVHFIITDTELSSPHPRSKKWDATVLRCDYEGHEILADVSFSGAGGALLVERVERGRELGHAELLTASYLGIYPVLQNSPRLHSLLNQVRGKNYWNLYNGVSSTLRGWDQLLIEDTLTDLAQAYWTLVRQQLETAVGAGAFMGIPQAGQEMERGQLKGTYTRVGGAAWGLIFPVLLAILPAFATSHLVFSMVRTMVTNWPARAGVWRRVPQSDEDEEVYLPDEVYLPPLPPPKDDDDVPPPPYSARSDGSQS</sequence>
<keyword evidence="4" id="KW-1185">Reference proteome</keyword>
<evidence type="ECO:0000313" key="4">
    <source>
        <dbReference type="Proteomes" id="UP000829685"/>
    </source>
</evidence>